<gene>
    <name evidence="8" type="ORF">GCM10009547_24950</name>
</gene>
<evidence type="ECO:0000313" key="9">
    <source>
        <dbReference type="Proteomes" id="UP001500957"/>
    </source>
</evidence>
<dbReference type="SUPFAM" id="SSF54631">
    <property type="entry name" value="CBS-domain pair"/>
    <property type="match status" value="1"/>
</dbReference>
<feature type="transmembrane region" description="Helical" evidence="5">
    <location>
        <begin position="65"/>
        <end position="86"/>
    </location>
</feature>
<evidence type="ECO:0000256" key="1">
    <source>
        <dbReference type="ARBA" id="ARBA00004651"/>
    </source>
</evidence>
<dbReference type="InterPro" id="IPR046342">
    <property type="entry name" value="CBS_dom_sf"/>
</dbReference>
<dbReference type="Pfam" id="PF01595">
    <property type="entry name" value="CNNM"/>
    <property type="match status" value="1"/>
</dbReference>
<dbReference type="PANTHER" id="PTHR43099">
    <property type="entry name" value="UPF0053 PROTEIN YRKA"/>
    <property type="match status" value="1"/>
</dbReference>
<protein>
    <submittedName>
        <fullName evidence="8">Hemolysin family protein</fullName>
    </submittedName>
</protein>
<keyword evidence="2" id="KW-1003">Cell membrane</keyword>
<dbReference type="PROSITE" id="PS51846">
    <property type="entry name" value="CNNM"/>
    <property type="match status" value="1"/>
</dbReference>
<name>A0ABN1GVZ8_9ACTN</name>
<keyword evidence="4 5" id="KW-0472">Membrane</keyword>
<dbReference type="PANTHER" id="PTHR43099:SF5">
    <property type="entry name" value="HLYC_CORC FAMILY TRANSPORTER"/>
    <property type="match status" value="1"/>
</dbReference>
<dbReference type="RefSeq" id="WP_344605149.1">
    <property type="nucleotide sequence ID" value="NZ_BAAAHE010000019.1"/>
</dbReference>
<dbReference type="InterPro" id="IPR051676">
    <property type="entry name" value="UPF0053_domain"/>
</dbReference>
<feature type="transmembrane region" description="Helical" evidence="5">
    <location>
        <begin position="98"/>
        <end position="119"/>
    </location>
</feature>
<evidence type="ECO:0000256" key="4">
    <source>
        <dbReference type="PROSITE-ProRule" id="PRU01193"/>
    </source>
</evidence>
<dbReference type="Proteomes" id="UP001500957">
    <property type="component" value="Unassembled WGS sequence"/>
</dbReference>
<evidence type="ECO:0000259" key="6">
    <source>
        <dbReference type="PROSITE" id="PS51371"/>
    </source>
</evidence>
<evidence type="ECO:0000313" key="8">
    <source>
        <dbReference type="EMBL" id="GAA0621281.1"/>
    </source>
</evidence>
<evidence type="ECO:0000256" key="2">
    <source>
        <dbReference type="ARBA" id="ARBA00022475"/>
    </source>
</evidence>
<proteinExistence type="predicted"/>
<comment type="subcellular location">
    <subcellularLocation>
        <location evidence="1">Cell membrane</location>
        <topology evidence="1">Multi-pass membrane protein</topology>
    </subcellularLocation>
</comment>
<keyword evidence="9" id="KW-1185">Reference proteome</keyword>
<dbReference type="InterPro" id="IPR000644">
    <property type="entry name" value="CBS_dom"/>
</dbReference>
<keyword evidence="4 5" id="KW-0812">Transmembrane</keyword>
<keyword evidence="3" id="KW-0129">CBS domain</keyword>
<evidence type="ECO:0000256" key="5">
    <source>
        <dbReference type="SAM" id="Phobius"/>
    </source>
</evidence>
<organism evidence="8 9">
    <name type="scientific">Sporichthya brevicatena</name>
    <dbReference type="NCBI Taxonomy" id="171442"/>
    <lineage>
        <taxon>Bacteria</taxon>
        <taxon>Bacillati</taxon>
        <taxon>Actinomycetota</taxon>
        <taxon>Actinomycetes</taxon>
        <taxon>Sporichthyales</taxon>
        <taxon>Sporichthyaceae</taxon>
        <taxon>Sporichthya</taxon>
    </lineage>
</organism>
<dbReference type="EMBL" id="BAAAHE010000019">
    <property type="protein sequence ID" value="GAA0621281.1"/>
    <property type="molecule type" value="Genomic_DNA"/>
</dbReference>
<sequence length="353" mass="36239">MSGTGGIVAALVLLLANAFFVGASFALVSARRSQVEPAANAGSRRAVRTLAAMDRLPQMMAGAQLGITICSVGLGALAEPAIAHLLEGPVEDAGLPHGAVHPVAFSVALLLVVLAHVLIGEMVPKNFTLAVPDRAAVLLGPPLATFSRAFSVVLALVRGMAAAVMWALRIRPSDHVDSAYGLHEVAEIAAESHREGLIDDEEYGRMARALDFTAMTAADVRIPRERLHTLAEGASAAELEALAARTRHMRFPVLDGAGVPIGYVHAKDLLVAGDLGGGVPIAPAVRPMPSVASDTPLPDVLAQLRGDRAPMATVVGAGGVGSGGVEGREVEGVLTLDDVVVALIRAGAPTRPA</sequence>
<feature type="transmembrane region" description="Helical" evidence="5">
    <location>
        <begin position="6"/>
        <end position="28"/>
    </location>
</feature>
<evidence type="ECO:0000256" key="3">
    <source>
        <dbReference type="PROSITE-ProRule" id="PRU00703"/>
    </source>
</evidence>
<keyword evidence="4 5" id="KW-1133">Transmembrane helix</keyword>
<comment type="caution">
    <text evidence="8">The sequence shown here is derived from an EMBL/GenBank/DDBJ whole genome shotgun (WGS) entry which is preliminary data.</text>
</comment>
<feature type="domain" description="CBS" evidence="6">
    <location>
        <begin position="284"/>
        <end position="350"/>
    </location>
</feature>
<accession>A0ABN1GVZ8</accession>
<dbReference type="InterPro" id="IPR002550">
    <property type="entry name" value="CNNM"/>
</dbReference>
<dbReference type="PROSITE" id="PS51371">
    <property type="entry name" value="CBS"/>
    <property type="match status" value="1"/>
</dbReference>
<feature type="domain" description="CNNM transmembrane" evidence="7">
    <location>
        <begin position="1"/>
        <end position="202"/>
    </location>
</feature>
<dbReference type="Pfam" id="PF00571">
    <property type="entry name" value="CBS"/>
    <property type="match status" value="1"/>
</dbReference>
<dbReference type="Gene3D" id="3.10.580.10">
    <property type="entry name" value="CBS-domain"/>
    <property type="match status" value="1"/>
</dbReference>
<evidence type="ECO:0000259" key="7">
    <source>
        <dbReference type="PROSITE" id="PS51846"/>
    </source>
</evidence>
<reference evidence="8 9" key="1">
    <citation type="journal article" date="2019" name="Int. J. Syst. Evol. Microbiol.">
        <title>The Global Catalogue of Microorganisms (GCM) 10K type strain sequencing project: providing services to taxonomists for standard genome sequencing and annotation.</title>
        <authorList>
            <consortium name="The Broad Institute Genomics Platform"/>
            <consortium name="The Broad Institute Genome Sequencing Center for Infectious Disease"/>
            <person name="Wu L."/>
            <person name="Ma J."/>
        </authorList>
    </citation>
    <scope>NUCLEOTIDE SEQUENCE [LARGE SCALE GENOMIC DNA]</scope>
    <source>
        <strain evidence="8 9">JCM 10671</strain>
    </source>
</reference>